<dbReference type="AlphaFoldDB" id="A0A8S1N886"/>
<sequence>MQSPNNLQLLTKMKRCRKNMIKLQEKINLLATIIDQQSIPSQKDFQQNLPHTEQKPDIIIDDDDSVEIILSLNELEPVNQQQDLKPIAKKLISRFYYHIGEKMKESSLNQLQALQLLCNKEFKDNPYKQLFQGFQKLYINTELKCKQCNHQFSNLQQSSNHVLYSHLNDLSIFICIQCKLTFQNQDKLDNHIIQLHHLNNNIPNTQINLQQKPENQVQKQPINEINKINQIPDLNQINHEVPPQPIMQKIFIPSEYTQTNNHVKQQDQPPIKQPSLQSKIKIIKKQFFIAPENFKEEQNLLENLDDEVLSKNNQKPQKIKIKLVTKTNQSFSN</sequence>
<evidence type="ECO:0000313" key="3">
    <source>
        <dbReference type="Proteomes" id="UP000692954"/>
    </source>
</evidence>
<evidence type="ECO:0000313" key="2">
    <source>
        <dbReference type="EMBL" id="CAD8083094.1"/>
    </source>
</evidence>
<gene>
    <name evidence="2" type="ORF">PSON_ATCC_30995.1.T0440222</name>
</gene>
<comment type="caution">
    <text evidence="2">The sequence shown here is derived from an EMBL/GenBank/DDBJ whole genome shotgun (WGS) entry which is preliminary data.</text>
</comment>
<dbReference type="PROSITE" id="PS00028">
    <property type="entry name" value="ZINC_FINGER_C2H2_1"/>
    <property type="match status" value="1"/>
</dbReference>
<accession>A0A8S1N886</accession>
<proteinExistence type="predicted"/>
<organism evidence="2 3">
    <name type="scientific">Paramecium sonneborni</name>
    <dbReference type="NCBI Taxonomy" id="65129"/>
    <lineage>
        <taxon>Eukaryota</taxon>
        <taxon>Sar</taxon>
        <taxon>Alveolata</taxon>
        <taxon>Ciliophora</taxon>
        <taxon>Intramacronucleata</taxon>
        <taxon>Oligohymenophorea</taxon>
        <taxon>Peniculida</taxon>
        <taxon>Parameciidae</taxon>
        <taxon>Paramecium</taxon>
    </lineage>
</organism>
<feature type="domain" description="C2H2-type" evidence="1">
    <location>
        <begin position="145"/>
        <end position="166"/>
    </location>
</feature>
<evidence type="ECO:0000259" key="1">
    <source>
        <dbReference type="PROSITE" id="PS00028"/>
    </source>
</evidence>
<dbReference type="InterPro" id="IPR013087">
    <property type="entry name" value="Znf_C2H2_type"/>
</dbReference>
<dbReference type="Proteomes" id="UP000692954">
    <property type="component" value="Unassembled WGS sequence"/>
</dbReference>
<name>A0A8S1N886_9CILI</name>
<protein>
    <recommendedName>
        <fullName evidence="1">C2H2-type domain-containing protein</fullName>
    </recommendedName>
</protein>
<reference evidence="2" key="1">
    <citation type="submission" date="2021-01" db="EMBL/GenBank/DDBJ databases">
        <authorList>
            <consortium name="Genoscope - CEA"/>
            <person name="William W."/>
        </authorList>
    </citation>
    <scope>NUCLEOTIDE SEQUENCE</scope>
</reference>
<dbReference type="EMBL" id="CAJJDN010000044">
    <property type="protein sequence ID" value="CAD8083094.1"/>
    <property type="molecule type" value="Genomic_DNA"/>
</dbReference>
<keyword evidence="3" id="KW-1185">Reference proteome</keyword>
<dbReference type="SMART" id="SM00355">
    <property type="entry name" value="ZnF_C2H2"/>
    <property type="match status" value="2"/>
</dbReference>